<dbReference type="RefSeq" id="WP_171589249.1">
    <property type="nucleotide sequence ID" value="NZ_JABGBO010000010.1"/>
</dbReference>
<evidence type="ECO:0000313" key="3">
    <source>
        <dbReference type="Proteomes" id="UP000541421"/>
    </source>
</evidence>
<keyword evidence="1" id="KW-0472">Membrane</keyword>
<sequence>MQDNQNTHEPSVETNTSSELNASGDSLFSSGTFVLALIVIGLFVALITWSVSFAGLFFGAVGALLSIASCCLDHDNLRFKPRHSRSFTDENWAYIAMRAVAGAVLGTATTLLAIRDFEQTHWAAISVLAIAGAYVLDTLLFKRR</sequence>
<organism evidence="2 3">
    <name type="scientific">Pelistega europaea</name>
    <dbReference type="NCBI Taxonomy" id="106147"/>
    <lineage>
        <taxon>Bacteria</taxon>
        <taxon>Pseudomonadati</taxon>
        <taxon>Pseudomonadota</taxon>
        <taxon>Betaproteobacteria</taxon>
        <taxon>Burkholderiales</taxon>
        <taxon>Alcaligenaceae</taxon>
        <taxon>Pelistega</taxon>
    </lineage>
</organism>
<dbReference type="AlphaFoldDB" id="A0A7Y4P708"/>
<keyword evidence="1" id="KW-0812">Transmembrane</keyword>
<keyword evidence="1" id="KW-1133">Transmembrane helix</keyword>
<feature type="transmembrane region" description="Helical" evidence="1">
    <location>
        <begin position="53"/>
        <end position="72"/>
    </location>
</feature>
<comment type="caution">
    <text evidence="2">The sequence shown here is derived from an EMBL/GenBank/DDBJ whole genome shotgun (WGS) entry which is preliminary data.</text>
</comment>
<dbReference type="EMBL" id="JABGBO010000010">
    <property type="protein sequence ID" value="NOL50265.1"/>
    <property type="molecule type" value="Genomic_DNA"/>
</dbReference>
<evidence type="ECO:0000313" key="2">
    <source>
        <dbReference type="EMBL" id="NOL50265.1"/>
    </source>
</evidence>
<protein>
    <submittedName>
        <fullName evidence="2">Uncharacterized protein</fullName>
    </submittedName>
</protein>
<name>A0A7Y4P708_9BURK</name>
<gene>
    <name evidence="2" type="ORF">HKX40_09000</name>
</gene>
<accession>A0A7Y4P708</accession>
<feature type="transmembrane region" description="Helical" evidence="1">
    <location>
        <begin position="120"/>
        <end position="141"/>
    </location>
</feature>
<reference evidence="2 3" key="1">
    <citation type="submission" date="2020-05" db="EMBL/GenBank/DDBJ databases">
        <authorList>
            <person name="Niu N."/>
        </authorList>
    </citation>
    <scope>NUCLEOTIDE SEQUENCE [LARGE SCALE GENOMIC DNA]</scope>
    <source>
        <strain evidence="2 3">LMG10982</strain>
    </source>
</reference>
<dbReference type="Proteomes" id="UP000541421">
    <property type="component" value="Unassembled WGS sequence"/>
</dbReference>
<keyword evidence="3" id="KW-1185">Reference proteome</keyword>
<evidence type="ECO:0000256" key="1">
    <source>
        <dbReference type="SAM" id="Phobius"/>
    </source>
</evidence>
<proteinExistence type="predicted"/>
<feature type="transmembrane region" description="Helical" evidence="1">
    <location>
        <begin position="27"/>
        <end position="47"/>
    </location>
</feature>
<feature type="transmembrane region" description="Helical" evidence="1">
    <location>
        <begin position="92"/>
        <end position="114"/>
    </location>
</feature>